<reference evidence="2 3" key="1">
    <citation type="submission" date="2019-04" db="EMBL/GenBank/DDBJ databases">
        <title>An improved genome assembly and genetic linkage map for asparagus bean, Vigna unguiculata ssp. sesquipedialis.</title>
        <authorList>
            <person name="Xia Q."/>
            <person name="Zhang R."/>
            <person name="Dong Y."/>
        </authorList>
    </citation>
    <scope>NUCLEOTIDE SEQUENCE [LARGE SCALE GENOMIC DNA]</scope>
    <source>
        <tissue evidence="2">Leaf</tissue>
    </source>
</reference>
<dbReference type="Proteomes" id="UP000501690">
    <property type="component" value="Linkage Group LG2"/>
</dbReference>
<organism evidence="2 3">
    <name type="scientific">Vigna unguiculata</name>
    <name type="common">Cowpea</name>
    <dbReference type="NCBI Taxonomy" id="3917"/>
    <lineage>
        <taxon>Eukaryota</taxon>
        <taxon>Viridiplantae</taxon>
        <taxon>Streptophyta</taxon>
        <taxon>Embryophyta</taxon>
        <taxon>Tracheophyta</taxon>
        <taxon>Spermatophyta</taxon>
        <taxon>Magnoliopsida</taxon>
        <taxon>eudicotyledons</taxon>
        <taxon>Gunneridae</taxon>
        <taxon>Pentapetalae</taxon>
        <taxon>rosids</taxon>
        <taxon>fabids</taxon>
        <taxon>Fabales</taxon>
        <taxon>Fabaceae</taxon>
        <taxon>Papilionoideae</taxon>
        <taxon>50 kb inversion clade</taxon>
        <taxon>NPAAA clade</taxon>
        <taxon>indigoferoid/millettioid clade</taxon>
        <taxon>Phaseoleae</taxon>
        <taxon>Vigna</taxon>
    </lineage>
</organism>
<protein>
    <submittedName>
        <fullName evidence="2">Uncharacterized protein</fullName>
    </submittedName>
</protein>
<keyword evidence="1" id="KW-0812">Transmembrane</keyword>
<proteinExistence type="predicted"/>
<feature type="transmembrane region" description="Helical" evidence="1">
    <location>
        <begin position="31"/>
        <end position="54"/>
    </location>
</feature>
<sequence length="143" mass="15477">MNSPESFKLASFQRVREFKRRKNWKSKRGRVVVASRSVAIATPFMAVATCPVAIASTSVAINNRRAVLQPSSLLASSFAAFALPIDHSPTVILARFAVAVAVDNHSTCVFSIERGSRVWFLGLGVLLADVIHLFPAAVHCLSV</sequence>
<evidence type="ECO:0000256" key="1">
    <source>
        <dbReference type="SAM" id="Phobius"/>
    </source>
</evidence>
<accession>A0A4D6KTD7</accession>
<evidence type="ECO:0000313" key="2">
    <source>
        <dbReference type="EMBL" id="QCD80968.1"/>
    </source>
</evidence>
<name>A0A4D6KTD7_VIGUN</name>
<keyword evidence="3" id="KW-1185">Reference proteome</keyword>
<evidence type="ECO:0000313" key="3">
    <source>
        <dbReference type="Proteomes" id="UP000501690"/>
    </source>
</evidence>
<keyword evidence="1" id="KW-1133">Transmembrane helix</keyword>
<gene>
    <name evidence="2" type="ORF">DEO72_LG2g1292</name>
</gene>
<dbReference type="AlphaFoldDB" id="A0A4D6KTD7"/>
<dbReference type="EMBL" id="CP039346">
    <property type="protein sequence ID" value="QCD80968.1"/>
    <property type="molecule type" value="Genomic_DNA"/>
</dbReference>
<keyword evidence="1" id="KW-0472">Membrane</keyword>
<feature type="transmembrane region" description="Helical" evidence="1">
    <location>
        <begin position="118"/>
        <end position="141"/>
    </location>
</feature>